<feature type="region of interest" description="Disordered" evidence="1">
    <location>
        <begin position="193"/>
        <end position="222"/>
    </location>
</feature>
<accession>Q17MB5</accession>
<dbReference type="AlphaFoldDB" id="Q17MB5"/>
<feature type="chain" id="PRO_5030175546" evidence="2">
    <location>
        <begin position="21"/>
        <end position="530"/>
    </location>
</feature>
<reference evidence="3" key="1">
    <citation type="submission" date="2005-10" db="EMBL/GenBank/DDBJ databases">
        <authorList>
            <person name="Loftus B.J."/>
            <person name="Nene V.M."/>
            <person name="Hannick L.I."/>
            <person name="Bidwell S."/>
            <person name="Haas B."/>
            <person name="Amedeo P."/>
            <person name="Orvis J."/>
            <person name="Wortman J.R."/>
            <person name="White O.R."/>
            <person name="Salzberg S."/>
            <person name="Shumway M."/>
            <person name="Koo H."/>
            <person name="Zhao Y."/>
            <person name="Holmes M."/>
            <person name="Miller J."/>
            <person name="Schatz M."/>
            <person name="Pop M."/>
            <person name="Pai G."/>
            <person name="Utterback T."/>
            <person name="Rogers Y.-H."/>
            <person name="Kravitz S."/>
            <person name="Fraser C.M."/>
        </authorList>
    </citation>
    <scope>NUCLEOTIDE SEQUENCE</scope>
    <source>
        <strain evidence="3">Liverpool</strain>
    </source>
</reference>
<evidence type="ECO:0000313" key="4">
    <source>
        <dbReference type="Proteomes" id="UP000682892"/>
    </source>
</evidence>
<evidence type="ECO:0000313" key="3">
    <source>
        <dbReference type="EMBL" id="EAT47834.1"/>
    </source>
</evidence>
<dbReference type="KEGG" id="aag:5568349"/>
<name>Q17MB5_AEDAE</name>
<evidence type="ECO:0000256" key="2">
    <source>
        <dbReference type="SAM" id="SignalP"/>
    </source>
</evidence>
<dbReference type="PaxDb" id="7159-AAEL001063-PA"/>
<feature type="region of interest" description="Disordered" evidence="1">
    <location>
        <begin position="26"/>
        <end position="55"/>
    </location>
</feature>
<dbReference type="VEuPathDB" id="VectorBase:AAEL001063"/>
<dbReference type="PhylomeDB" id="Q17MB5"/>
<feature type="signal peptide" evidence="2">
    <location>
        <begin position="1"/>
        <end position="20"/>
    </location>
</feature>
<evidence type="ECO:0000256" key="1">
    <source>
        <dbReference type="SAM" id="MobiDB-lite"/>
    </source>
</evidence>
<dbReference type="EMBL" id="CH477207">
    <property type="protein sequence ID" value="EAT47834.1"/>
    <property type="molecule type" value="Genomic_DNA"/>
</dbReference>
<feature type="compositionally biased region" description="Basic and acidic residues" evidence="1">
    <location>
        <begin position="199"/>
        <end position="222"/>
    </location>
</feature>
<reference evidence="3" key="2">
    <citation type="journal article" date="2007" name="Science">
        <title>Genome sequence of Aedes aegypti, a major arbovirus vector.</title>
        <authorList>
            <person name="Nene V."/>
            <person name="Wortman J.R."/>
            <person name="Lawson D."/>
            <person name="Haas B."/>
            <person name="Kodira C."/>
            <person name="Tu Z.J."/>
            <person name="Loftus B."/>
            <person name="Xi Z."/>
            <person name="Megy K."/>
            <person name="Grabherr M."/>
            <person name="Ren Q."/>
            <person name="Zdobnov E.M."/>
            <person name="Lobo N.F."/>
            <person name="Campbell K.S."/>
            <person name="Brown S.E."/>
            <person name="Bonaldo M.F."/>
            <person name="Zhu J."/>
            <person name="Sinkins S.P."/>
            <person name="Hogenkamp D.G."/>
            <person name="Amedeo P."/>
            <person name="Arensburger P."/>
            <person name="Atkinson P.W."/>
            <person name="Bidwell S."/>
            <person name="Biedler J."/>
            <person name="Birney E."/>
            <person name="Bruggner R.V."/>
            <person name="Costas J."/>
            <person name="Coy M.R."/>
            <person name="Crabtree J."/>
            <person name="Crawford M."/>
            <person name="Debruyn B."/>
            <person name="Decaprio D."/>
            <person name="Eiglmeier K."/>
            <person name="Eisenstadt E."/>
            <person name="El-Dorry H."/>
            <person name="Gelbart W.M."/>
            <person name="Gomes S.L."/>
            <person name="Hammond M."/>
            <person name="Hannick L.I."/>
            <person name="Hogan J.R."/>
            <person name="Holmes M.H."/>
            <person name="Jaffe D."/>
            <person name="Johnston J.S."/>
            <person name="Kennedy R.C."/>
            <person name="Koo H."/>
            <person name="Kravitz S."/>
            <person name="Kriventseva E.V."/>
            <person name="Kulp D."/>
            <person name="Labutti K."/>
            <person name="Lee E."/>
            <person name="Li S."/>
            <person name="Lovin D.D."/>
            <person name="Mao C."/>
            <person name="Mauceli E."/>
            <person name="Menck C.F."/>
            <person name="Miller J.R."/>
            <person name="Montgomery P."/>
            <person name="Mori A."/>
            <person name="Nascimento A.L."/>
            <person name="Naveira H.F."/>
            <person name="Nusbaum C."/>
            <person name="O'leary S."/>
            <person name="Orvis J."/>
            <person name="Pertea M."/>
            <person name="Quesneville H."/>
            <person name="Reidenbach K.R."/>
            <person name="Rogers Y.H."/>
            <person name="Roth C.W."/>
            <person name="Schneider J.R."/>
            <person name="Schatz M."/>
            <person name="Shumway M."/>
            <person name="Stanke M."/>
            <person name="Stinson E.O."/>
            <person name="Tubio J.M."/>
            <person name="Vanzee J.P."/>
            <person name="Verjovski-Almeida S."/>
            <person name="Werner D."/>
            <person name="White O."/>
            <person name="Wyder S."/>
            <person name="Zeng Q."/>
            <person name="Zhao Q."/>
            <person name="Zhao Y."/>
            <person name="Hill C.A."/>
            <person name="Raikhel A.S."/>
            <person name="Soares M.B."/>
            <person name="Knudson D.L."/>
            <person name="Lee N.H."/>
            <person name="Galagan J."/>
            <person name="Salzberg S.L."/>
            <person name="Paulsen I.T."/>
            <person name="Dimopoulos G."/>
            <person name="Collins F.H."/>
            <person name="Birren B."/>
            <person name="Fraser-Liggett C.M."/>
            <person name="Severson D.W."/>
        </authorList>
    </citation>
    <scope>NUCLEOTIDE SEQUENCE [LARGE SCALE GENOMIC DNA]</scope>
    <source>
        <strain evidence="3">Liverpool</strain>
    </source>
</reference>
<dbReference type="Proteomes" id="UP000682892">
    <property type="component" value="Unassembled WGS sequence"/>
</dbReference>
<keyword evidence="2" id="KW-0732">Signal</keyword>
<dbReference type="HOGENOM" id="CLU_535536_0_0_1"/>
<protein>
    <submittedName>
        <fullName evidence="3">AAEL001063-PA</fullName>
    </submittedName>
</protein>
<gene>
    <name evidence="3" type="ORF">AaeL_AAEL001063</name>
</gene>
<organism evidence="3 4">
    <name type="scientific">Aedes aegypti</name>
    <name type="common">Yellowfever mosquito</name>
    <name type="synonym">Culex aegypti</name>
    <dbReference type="NCBI Taxonomy" id="7159"/>
    <lineage>
        <taxon>Eukaryota</taxon>
        <taxon>Metazoa</taxon>
        <taxon>Ecdysozoa</taxon>
        <taxon>Arthropoda</taxon>
        <taxon>Hexapoda</taxon>
        <taxon>Insecta</taxon>
        <taxon>Pterygota</taxon>
        <taxon>Neoptera</taxon>
        <taxon>Endopterygota</taxon>
        <taxon>Diptera</taxon>
        <taxon>Nematocera</taxon>
        <taxon>Culicoidea</taxon>
        <taxon>Culicidae</taxon>
        <taxon>Culicinae</taxon>
        <taxon>Aedini</taxon>
        <taxon>Aedes</taxon>
        <taxon>Stegomyia</taxon>
    </lineage>
</organism>
<reference evidence="3" key="3">
    <citation type="submission" date="2012-09" db="EMBL/GenBank/DDBJ databases">
        <authorList>
            <consortium name="VectorBase"/>
        </authorList>
    </citation>
    <scope>NUCLEOTIDE SEQUENCE</scope>
    <source>
        <strain evidence="3">Liverpool</strain>
    </source>
</reference>
<proteinExistence type="predicted"/>
<sequence length="530" mass="59010">MKLSVVFLIVLGVLVAQSQAQSYSSRGYRKDDFEEHDKNGKGDDDDDDRDSSKLPIPIISDEAADAIVKGSELLAEALKVVVENEVYDKTEVLTHMRSLLMDVNSMLNVLFTKVSGAVTNRITRSRGPEDPLSELISTVKRAAKEIKEKLIRTLERKIKPSELSDIINALNDIVERVENLNVFKPKSRSPFRPFQFDESFDKGDKNDKGNDKDKDKDKDKDDYHYHEGLDLETVISEWATAVEGLAKAVKILAKAIQKAISSRTLAIMYQKSVQKSLSISASGISSVSTKLNSALESVKTTLGMFSQTTLTQINQSYSSITSNPNKWHHRLLSKLFDFLASYSGYVHKEYLHTVASSVKKAQLEIASKLIRETRKTGFEISDIAIYITDCAASSSNPRATSECSLKQLQKLNPSSLSRLSDCLTTEASNIRSMTSQGKQLLTLAKDNAVNIVTQLSVCNSGTDKCYQQFSDVFDGKKERAKEDLKSAAEQTERTLKAITGRIDSCLDAVAEEILTEAKKCRKNFDFCMKF</sequence>
<dbReference type="OrthoDB" id="7767823at2759"/>
<feature type="compositionally biased region" description="Basic and acidic residues" evidence="1">
    <location>
        <begin position="28"/>
        <end position="42"/>
    </location>
</feature>